<evidence type="ECO:0000313" key="3">
    <source>
        <dbReference type="Proteomes" id="UP000005496"/>
    </source>
</evidence>
<dbReference type="OrthoDB" id="9761586at2"/>
<evidence type="ECO:0000259" key="1">
    <source>
        <dbReference type="Pfam" id="PF02538"/>
    </source>
</evidence>
<dbReference type="PANTHER" id="PTHR11365">
    <property type="entry name" value="5-OXOPROLINASE RELATED"/>
    <property type="match status" value="1"/>
</dbReference>
<sequence>MTINPILLEVFKNRFSSICEEMGMVLTRTAFSSNIKERRDLSCAVFSPQAEMIAQAAHIPVHLGSMPLSVQAAVQDTELDEIQQGDMVMLNDPFQGGTHLPDITLVAPVFAGGDRPLFFVANRAHHSDIGGMSPGSMPLSTSLYQEGVIIPPVKIMRRGRMEKQIFRLLLKNVRTPGEREGDLSAQVMANFTGIARLEEIIDRYGPELVHNYGQALIDYSERMMQETISSIPDGTYRFEDCLDDDGQGAAGIPLRLELSVQGSTAGLDFTASADQVTGSVNAVRAITMSCALYVLRCLVNEDILANSGCLRPVKVHTRPGSVLDALHPGAVAGGNVETSQRIVDVILGALSRAIPERIPAASQGTMNNVTIGGVDPRSGRAFTYYETLAGGMGASCRHHGESGVHSHMTNTLNTPVEALEHTYPFRVLAYGLRTGSGGRGRFCGGQGIYRHMQVLVPCEVTVLSDRRRTGPYGLKDGRQGMPGENRVRLDGQWHSRPGKFREVLSTGDELIISTPGGGGYGAAED</sequence>
<dbReference type="Pfam" id="PF02538">
    <property type="entry name" value="Hydantoinase_B"/>
    <property type="match status" value="1"/>
</dbReference>
<comment type="caution">
    <text evidence="2">The sequence shown here is derived from an EMBL/GenBank/DDBJ whole genome shotgun (WGS) entry which is preliminary data.</text>
</comment>
<dbReference type="EMBL" id="ACJN02000001">
    <property type="protein sequence ID" value="EFI35342.1"/>
    <property type="molecule type" value="Genomic_DNA"/>
</dbReference>
<dbReference type="AlphaFoldDB" id="D6SKY1"/>
<dbReference type="InterPro" id="IPR045079">
    <property type="entry name" value="Oxoprolinase-like"/>
</dbReference>
<dbReference type="EC" id="3.5.2.9" evidence="2"/>
<feature type="domain" description="Hydantoinase B/oxoprolinase" evidence="1">
    <location>
        <begin position="4"/>
        <end position="522"/>
    </location>
</feature>
<gene>
    <name evidence="2" type="ORF">Dthio_PD2757</name>
</gene>
<accession>D6SKY1</accession>
<dbReference type="GO" id="GO:0006749">
    <property type="term" value="P:glutathione metabolic process"/>
    <property type="evidence" value="ECO:0007669"/>
    <property type="project" value="TreeGrafter"/>
</dbReference>
<dbReference type="GO" id="GO:0017168">
    <property type="term" value="F:5-oxoprolinase (ATP-hydrolyzing) activity"/>
    <property type="evidence" value="ECO:0007669"/>
    <property type="project" value="UniProtKB-EC"/>
</dbReference>
<proteinExistence type="predicted"/>
<dbReference type="eggNOG" id="COG0146">
    <property type="taxonomic scope" value="Bacteria"/>
</dbReference>
<evidence type="ECO:0000313" key="2">
    <source>
        <dbReference type="EMBL" id="EFI35342.1"/>
    </source>
</evidence>
<keyword evidence="2" id="KW-0378">Hydrolase</keyword>
<name>D6SKY1_9BACT</name>
<dbReference type="GO" id="GO:0005829">
    <property type="term" value="C:cytosol"/>
    <property type="evidence" value="ECO:0007669"/>
    <property type="project" value="TreeGrafter"/>
</dbReference>
<reference evidence="2" key="1">
    <citation type="submission" date="2010-05" db="EMBL/GenBank/DDBJ databases">
        <title>The draft genome of Desulfonatronospira thiodismutans ASO3-1.</title>
        <authorList>
            <consortium name="US DOE Joint Genome Institute (JGI-PGF)"/>
            <person name="Lucas S."/>
            <person name="Copeland A."/>
            <person name="Lapidus A."/>
            <person name="Cheng J.-F."/>
            <person name="Bruce D."/>
            <person name="Goodwin L."/>
            <person name="Pitluck S."/>
            <person name="Chertkov O."/>
            <person name="Brettin T."/>
            <person name="Detter J.C."/>
            <person name="Han C."/>
            <person name="Land M.L."/>
            <person name="Hauser L."/>
            <person name="Kyrpides N."/>
            <person name="Mikhailova N."/>
            <person name="Muyzer G."/>
            <person name="Woyke T."/>
        </authorList>
    </citation>
    <scope>NUCLEOTIDE SEQUENCE [LARGE SCALE GENOMIC DNA]</scope>
    <source>
        <strain evidence="2">ASO3-1</strain>
    </source>
</reference>
<keyword evidence="3" id="KW-1185">Reference proteome</keyword>
<organism evidence="2 3">
    <name type="scientific">Desulfonatronospira thiodismutans ASO3-1</name>
    <dbReference type="NCBI Taxonomy" id="555779"/>
    <lineage>
        <taxon>Bacteria</taxon>
        <taxon>Pseudomonadati</taxon>
        <taxon>Thermodesulfobacteriota</taxon>
        <taxon>Desulfovibrionia</taxon>
        <taxon>Desulfovibrionales</taxon>
        <taxon>Desulfonatronovibrionaceae</taxon>
        <taxon>Desulfonatronospira</taxon>
    </lineage>
</organism>
<dbReference type="PANTHER" id="PTHR11365:SF23">
    <property type="entry name" value="HYPOTHETICAL 5-OXOPROLINASE (EUROFUNG)-RELATED"/>
    <property type="match status" value="1"/>
</dbReference>
<dbReference type="InterPro" id="IPR003692">
    <property type="entry name" value="Hydantoinase_B"/>
</dbReference>
<dbReference type="Proteomes" id="UP000005496">
    <property type="component" value="Unassembled WGS sequence"/>
</dbReference>
<dbReference type="RefSeq" id="WP_008868474.1">
    <property type="nucleotide sequence ID" value="NZ_ACJN02000001.1"/>
</dbReference>
<protein>
    <submittedName>
        <fullName evidence="2">5-oxoprolinase (ATP-hydrolyzing)</fullName>
        <ecNumber evidence="2">3.5.2.9</ecNumber>
    </submittedName>
</protein>